<sequence length="797" mass="89947">MSLTSSRLIEKRTDPVAVFQFFLDKYRASQDSAPDTHEWRFQILSVILLCVLILGIVTAIPSIMLAVNEGLWSIVVIDFLALCWVGATLFLPKLSFRRRVWSFLILVYVLGIWFLLKVGVTGLIYLMAFPVMTSFFCSLREAIFSLLLSSLTLLLGGYWGSVEIQLLSFHTDTFLRWLVVTLNFSFICAVLTISCNVLLSRLEISLRQQQMSSQTLVQEQSALKKVNEKLRLIFAAVSHLNEVVMIIRVLPESLSEERLRIVFVNDAFERMTGYTLEDVVGRIPHLMTGKRTQAEQLAEIQSAWSQMRAFHVELICYKRDGSEFWVEVDGMPLTNDADNLTHWVMTARDINEKKEAEEHIHRLAYFDVLTGLPNRRLLLDRIGVLLAHARRTGLISAVLFIDLDKFKYINDARGHAVGDALLKQVAHRLVHSLREVDTVSRIGGDEFVVLLVDISDDLVNGTHAALTVTEKIQQTMMQIFDIDGLLYNSSCSIGVTLLPRENQTADDLLREADTAMYRAKSRGRNQIAFYEKWMQNEIEQRLTMERELGEALDSQQLSLHIQAQVNRLGTPVGGELLMRWTHPVHGPISPAVFIPVAEDSGLILRLGDWLLREACLSLNRLKDVGMPIALSVNVSPKQFRQPDFVEKVKSILRETGADPTRLIFEVTEGLLIDNLQETVGRILEFNTLGIRFSIDDFGTGYSSFSYLKKLPLYELKIDKSFVQDTPEDLHGTAIVRSILSIAAHLGLKVVAEGVETRQQADFLIANGCGSMQGFLFSYPMPLDQWIALQRQVGAASA</sequence>
<dbReference type="Pfam" id="PF00563">
    <property type="entry name" value="EAL"/>
    <property type="match status" value="1"/>
</dbReference>
<evidence type="ECO:0000256" key="1">
    <source>
        <dbReference type="SAM" id="Phobius"/>
    </source>
</evidence>
<dbReference type="PROSITE" id="PS50883">
    <property type="entry name" value="EAL"/>
    <property type="match status" value="1"/>
</dbReference>
<feature type="transmembrane region" description="Helical" evidence="1">
    <location>
        <begin position="70"/>
        <end position="91"/>
    </location>
</feature>
<dbReference type="Gene3D" id="3.30.450.20">
    <property type="entry name" value="PAS domain"/>
    <property type="match status" value="1"/>
</dbReference>
<feature type="domain" description="GGDEF" evidence="5">
    <location>
        <begin position="394"/>
        <end position="532"/>
    </location>
</feature>
<dbReference type="Proteomes" id="UP000682982">
    <property type="component" value="Unassembled WGS sequence"/>
</dbReference>
<dbReference type="NCBIfam" id="TIGR00254">
    <property type="entry name" value="GGDEF"/>
    <property type="match status" value="1"/>
</dbReference>
<feature type="transmembrane region" description="Helical" evidence="1">
    <location>
        <begin position="174"/>
        <end position="199"/>
    </location>
</feature>
<feature type="transmembrane region" description="Helical" evidence="1">
    <location>
        <begin position="103"/>
        <end position="130"/>
    </location>
</feature>
<dbReference type="SMART" id="SM00052">
    <property type="entry name" value="EAL"/>
    <property type="match status" value="1"/>
</dbReference>
<feature type="domain" description="PAS" evidence="2">
    <location>
        <begin position="260"/>
        <end position="282"/>
    </location>
</feature>
<dbReference type="CDD" id="cd01949">
    <property type="entry name" value="GGDEF"/>
    <property type="match status" value="1"/>
</dbReference>
<dbReference type="SUPFAM" id="SSF55073">
    <property type="entry name" value="Nucleotide cyclase"/>
    <property type="match status" value="1"/>
</dbReference>
<dbReference type="InterPro" id="IPR000160">
    <property type="entry name" value="GGDEF_dom"/>
</dbReference>
<keyword evidence="1" id="KW-1133">Transmembrane helix</keyword>
<dbReference type="InterPro" id="IPR035919">
    <property type="entry name" value="EAL_sf"/>
</dbReference>
<dbReference type="PANTHER" id="PTHR44757:SF2">
    <property type="entry name" value="BIOFILM ARCHITECTURE MAINTENANCE PROTEIN MBAA"/>
    <property type="match status" value="1"/>
</dbReference>
<dbReference type="InterPro" id="IPR001633">
    <property type="entry name" value="EAL_dom"/>
</dbReference>
<reference evidence="6 7" key="1">
    <citation type="submission" date="2021-04" db="EMBL/GenBank/DDBJ databases">
        <title>novel species isolated from subtropical streams in China.</title>
        <authorList>
            <person name="Lu H."/>
        </authorList>
    </citation>
    <scope>NUCLEOTIDE SEQUENCE [LARGE SCALE GENOMIC DNA]</scope>
    <source>
        <strain evidence="6 7">FT147W</strain>
    </source>
</reference>
<evidence type="ECO:0000259" key="4">
    <source>
        <dbReference type="PROSITE" id="PS50883"/>
    </source>
</evidence>
<gene>
    <name evidence="6" type="ORF">KDM87_11525</name>
</gene>
<dbReference type="SUPFAM" id="SSF55785">
    <property type="entry name" value="PYP-like sensor domain (PAS domain)"/>
    <property type="match status" value="1"/>
</dbReference>
<dbReference type="InterPro" id="IPR048437">
    <property type="entry name" value="MASE11"/>
</dbReference>
<dbReference type="SMART" id="SM00267">
    <property type="entry name" value="GGDEF"/>
    <property type="match status" value="1"/>
</dbReference>
<evidence type="ECO:0000259" key="5">
    <source>
        <dbReference type="PROSITE" id="PS50887"/>
    </source>
</evidence>
<dbReference type="CDD" id="cd01948">
    <property type="entry name" value="EAL"/>
    <property type="match status" value="1"/>
</dbReference>
<dbReference type="InterPro" id="IPR000014">
    <property type="entry name" value="PAS"/>
</dbReference>
<feature type="transmembrane region" description="Helical" evidence="1">
    <location>
        <begin position="142"/>
        <end position="162"/>
    </location>
</feature>
<dbReference type="NCBIfam" id="TIGR00229">
    <property type="entry name" value="sensory_box"/>
    <property type="match status" value="1"/>
</dbReference>
<dbReference type="Pfam" id="PF13426">
    <property type="entry name" value="PAS_9"/>
    <property type="match status" value="1"/>
</dbReference>
<feature type="transmembrane region" description="Helical" evidence="1">
    <location>
        <begin position="43"/>
        <end position="64"/>
    </location>
</feature>
<dbReference type="CDD" id="cd00130">
    <property type="entry name" value="PAS"/>
    <property type="match status" value="1"/>
</dbReference>
<dbReference type="InterPro" id="IPR052155">
    <property type="entry name" value="Biofilm_reg_signaling"/>
</dbReference>
<dbReference type="InterPro" id="IPR000700">
    <property type="entry name" value="PAS-assoc_C"/>
</dbReference>
<dbReference type="Gene3D" id="3.20.20.450">
    <property type="entry name" value="EAL domain"/>
    <property type="match status" value="1"/>
</dbReference>
<dbReference type="PROSITE" id="PS50112">
    <property type="entry name" value="PAS"/>
    <property type="match status" value="1"/>
</dbReference>
<dbReference type="PROSITE" id="PS50887">
    <property type="entry name" value="GGDEF"/>
    <property type="match status" value="1"/>
</dbReference>
<dbReference type="InterPro" id="IPR029787">
    <property type="entry name" value="Nucleotide_cyclase"/>
</dbReference>
<name>A0ABS5H3D7_9BURK</name>
<dbReference type="InterPro" id="IPR043128">
    <property type="entry name" value="Rev_trsase/Diguanyl_cyclase"/>
</dbReference>
<dbReference type="EMBL" id="JAGSPK010000003">
    <property type="protein sequence ID" value="MBR7793231.1"/>
    <property type="molecule type" value="Genomic_DNA"/>
</dbReference>
<organism evidence="6 7">
    <name type="scientific">Undibacterium rivi</name>
    <dbReference type="NCBI Taxonomy" id="2828729"/>
    <lineage>
        <taxon>Bacteria</taxon>
        <taxon>Pseudomonadati</taxon>
        <taxon>Pseudomonadota</taxon>
        <taxon>Betaproteobacteria</taxon>
        <taxon>Burkholderiales</taxon>
        <taxon>Oxalobacteraceae</taxon>
        <taxon>Undibacterium</taxon>
    </lineage>
</organism>
<dbReference type="PANTHER" id="PTHR44757">
    <property type="entry name" value="DIGUANYLATE CYCLASE DGCP"/>
    <property type="match status" value="1"/>
</dbReference>
<feature type="domain" description="PAC" evidence="3">
    <location>
        <begin position="308"/>
        <end position="362"/>
    </location>
</feature>
<keyword evidence="1" id="KW-0472">Membrane</keyword>
<evidence type="ECO:0000259" key="2">
    <source>
        <dbReference type="PROSITE" id="PS50112"/>
    </source>
</evidence>
<dbReference type="Pfam" id="PF00990">
    <property type="entry name" value="GGDEF"/>
    <property type="match status" value="1"/>
</dbReference>
<evidence type="ECO:0000313" key="7">
    <source>
        <dbReference type="Proteomes" id="UP000682982"/>
    </source>
</evidence>
<dbReference type="InterPro" id="IPR035965">
    <property type="entry name" value="PAS-like_dom_sf"/>
</dbReference>
<dbReference type="Pfam" id="PF20969">
    <property type="entry name" value="MASE11"/>
    <property type="match status" value="1"/>
</dbReference>
<dbReference type="SMART" id="SM00086">
    <property type="entry name" value="PAC"/>
    <property type="match status" value="1"/>
</dbReference>
<dbReference type="SUPFAM" id="SSF141868">
    <property type="entry name" value="EAL domain-like"/>
    <property type="match status" value="1"/>
</dbReference>
<proteinExistence type="predicted"/>
<keyword evidence="1" id="KW-0812">Transmembrane</keyword>
<feature type="domain" description="EAL" evidence="4">
    <location>
        <begin position="541"/>
        <end position="793"/>
    </location>
</feature>
<comment type="caution">
    <text evidence="6">The sequence shown here is derived from an EMBL/GenBank/DDBJ whole genome shotgun (WGS) entry which is preliminary data.</text>
</comment>
<protein>
    <submittedName>
        <fullName evidence="6">EAL domain-containing protein</fullName>
    </submittedName>
</protein>
<dbReference type="InterPro" id="IPR001610">
    <property type="entry name" value="PAC"/>
</dbReference>
<accession>A0ABS5H3D7</accession>
<dbReference type="Gene3D" id="3.30.70.270">
    <property type="match status" value="1"/>
</dbReference>
<dbReference type="PROSITE" id="PS50113">
    <property type="entry name" value="PAC"/>
    <property type="match status" value="1"/>
</dbReference>
<evidence type="ECO:0000259" key="3">
    <source>
        <dbReference type="PROSITE" id="PS50113"/>
    </source>
</evidence>
<evidence type="ECO:0000313" key="6">
    <source>
        <dbReference type="EMBL" id="MBR7793231.1"/>
    </source>
</evidence>
<keyword evidence="7" id="KW-1185">Reference proteome</keyword>